<keyword evidence="8" id="KW-1185">Reference proteome</keyword>
<dbReference type="AlphaFoldDB" id="K3X313"/>
<feature type="transmembrane region" description="Helical" evidence="5">
    <location>
        <begin position="684"/>
        <end position="708"/>
    </location>
</feature>
<dbReference type="InParanoid" id="K3X313"/>
<evidence type="ECO:0000313" key="8">
    <source>
        <dbReference type="Proteomes" id="UP000019132"/>
    </source>
</evidence>
<reference evidence="7" key="3">
    <citation type="submission" date="2015-02" db="UniProtKB">
        <authorList>
            <consortium name="EnsemblProtists"/>
        </authorList>
    </citation>
    <scope>IDENTIFICATION</scope>
    <source>
        <strain evidence="7">DAOM BR144</strain>
    </source>
</reference>
<name>K3X313_GLOUD</name>
<keyword evidence="2 5" id="KW-0812">Transmembrane</keyword>
<dbReference type="PANTHER" id="PTHR43021:SF2">
    <property type="entry name" value="CATION_H+ EXCHANGER DOMAIN-CONTAINING PROTEIN"/>
    <property type="match status" value="1"/>
</dbReference>
<feature type="transmembrane region" description="Helical" evidence="5">
    <location>
        <begin position="804"/>
        <end position="828"/>
    </location>
</feature>
<dbReference type="InterPro" id="IPR006153">
    <property type="entry name" value="Cation/H_exchanger_TM"/>
</dbReference>
<evidence type="ECO:0000313" key="7">
    <source>
        <dbReference type="EnsemblProtists" id="PYU1_T011612"/>
    </source>
</evidence>
<evidence type="ECO:0000259" key="6">
    <source>
        <dbReference type="Pfam" id="PF00999"/>
    </source>
</evidence>
<dbReference type="GO" id="GO:0015297">
    <property type="term" value="F:antiporter activity"/>
    <property type="evidence" value="ECO:0007669"/>
    <property type="project" value="InterPro"/>
</dbReference>
<keyword evidence="3 5" id="KW-1133">Transmembrane helix</keyword>
<feature type="transmembrane region" description="Helical" evidence="5">
    <location>
        <begin position="840"/>
        <end position="861"/>
    </location>
</feature>
<dbReference type="Gene3D" id="1.20.1530.20">
    <property type="match status" value="1"/>
</dbReference>
<evidence type="ECO:0000256" key="3">
    <source>
        <dbReference type="ARBA" id="ARBA00022989"/>
    </source>
</evidence>
<keyword evidence="4 5" id="KW-0472">Membrane</keyword>
<evidence type="ECO:0000256" key="2">
    <source>
        <dbReference type="ARBA" id="ARBA00022692"/>
    </source>
</evidence>
<dbReference type="Pfam" id="PF00999">
    <property type="entry name" value="Na_H_Exchanger"/>
    <property type="match status" value="1"/>
</dbReference>
<dbReference type="OMA" id="MMIARSP"/>
<feature type="transmembrane region" description="Helical" evidence="5">
    <location>
        <begin position="515"/>
        <end position="533"/>
    </location>
</feature>
<evidence type="ECO:0000256" key="1">
    <source>
        <dbReference type="ARBA" id="ARBA00004141"/>
    </source>
</evidence>
<dbReference type="eggNOG" id="ENOG502QRM4">
    <property type="taxonomic scope" value="Eukaryota"/>
</dbReference>
<reference evidence="8" key="2">
    <citation type="submission" date="2010-04" db="EMBL/GenBank/DDBJ databases">
        <authorList>
            <person name="Buell R."/>
            <person name="Hamilton J."/>
            <person name="Hostetler J."/>
        </authorList>
    </citation>
    <scope>NUCLEOTIDE SEQUENCE [LARGE SCALE GENOMIC DNA]</scope>
    <source>
        <strain evidence="8">DAOM:BR144</strain>
    </source>
</reference>
<dbReference type="STRING" id="431595.K3X313"/>
<dbReference type="EMBL" id="GL376611">
    <property type="status" value="NOT_ANNOTATED_CDS"/>
    <property type="molecule type" value="Genomic_DNA"/>
</dbReference>
<feature type="transmembrane region" description="Helical" evidence="5">
    <location>
        <begin position="572"/>
        <end position="598"/>
    </location>
</feature>
<proteinExistence type="predicted"/>
<evidence type="ECO:0000256" key="4">
    <source>
        <dbReference type="ARBA" id="ARBA00023136"/>
    </source>
</evidence>
<dbReference type="EnsemblProtists" id="PYU1_T011612">
    <property type="protein sequence ID" value="PYU1_T011612"/>
    <property type="gene ID" value="PYU1_G011586"/>
</dbReference>
<sequence length="1114" mass="121229">MCGPKSVFSVVMQITLDDKDTASLMATSSSLPIELKNADSDPSCTLQDDISLPILGSKLTVYDATTKLWTLHVNCSLPETTDDDKPIMSVLESKSEFNFECELAANAVAVPVNIALRAFQYFSSKYSINNITLANSGTNGAQHPSPVAPVKPKTSRMIGIGRAAHFNIHVSDDSGANTSASAARQSTMSGICEVNGQNTTVKSGSFDYIVQKNDSDVAGLKYVCTLIDGAGNTLYQNGMIHSNTLQIDGSEPVLDEVFMLFSTDKPAKIGSVISITLRSKNLRNGYTGACEVNGVKGLALISAEDDGFYMTQYTVASGDRSMDEGSTVKLECTVLNQAGNTYRYKEDLQLDFAIDAEGPVIVSTGILFSSDRPAHEGSIIEIQISLKDDEPHLHIAKNQSCLVNNVSVDHSFTQSSANSFLITYMVGKGQAHWKAGALPIHCVIQDAAGNTAVVDHFTDQNTLFARELKPVELEADDVISWDYFPDKLLIISFLIVAIASHTISKVCPHIGLPRITGYIITGILVGPYVLNFLSAVEVRKLRVIDELSLAYIGLTAGSKLHWKIMKPIMKSIVTVTVGLTVIEYIVGTLTIAVLAGYIDFLQDTSSSEKYAIALLAGCMMIARSPSSALAVIEETKSQGHFTTLVFAVTVMCDVIVIFLFNVNSMITESFLSEKQMSSSDLLRLILQLCGSIGVGLVFGKIMAVIILWRHRSIKRKSTLLVLQQVFKQFLILFYGWMVFVVSHLVHPYLEPLLCCMVSGAVMWNTSPNPEELGILLKRLADLVYVCFFTITGATLELDMVVKALVLSIVLCLTRIAAIFLGSFLGGVCAGEDRGHSKVAWMAYITQAGVTLGLAKQIQLLYPGWGSYFSTMIVAVVICNQLIGPPLLRYVLRLVGDAKKKEIGKVDGLTAVVLSIGLNSIGAISRLEMCGWSVTSHLLESESDEMRLAKGVFADYALREVLEVLKITKPLDVVVVMMPTNDENFQVIRAITQACQKLRRLRVLRVVVQIVSDGNDDDDTNWGSRFAEMPTTEEHGDTIDVVVVDRNEATDMLIELAACGKVVNTSMIMANDSSNTAIAMEEGVAETTETSDTALPARARLRQKLTKTVNRMMLV</sequence>
<feature type="transmembrane region" description="Helical" evidence="5">
    <location>
        <begin position="867"/>
        <end position="891"/>
    </location>
</feature>
<evidence type="ECO:0000256" key="5">
    <source>
        <dbReference type="SAM" id="Phobius"/>
    </source>
</evidence>
<dbReference type="GO" id="GO:1902600">
    <property type="term" value="P:proton transmembrane transport"/>
    <property type="evidence" value="ECO:0007669"/>
    <property type="project" value="InterPro"/>
</dbReference>
<dbReference type="InterPro" id="IPR038770">
    <property type="entry name" value="Na+/solute_symporter_sf"/>
</dbReference>
<dbReference type="GO" id="GO:0016020">
    <property type="term" value="C:membrane"/>
    <property type="evidence" value="ECO:0007669"/>
    <property type="project" value="UniProtKB-SubCell"/>
</dbReference>
<feature type="transmembrane region" description="Helical" evidence="5">
    <location>
        <begin position="610"/>
        <end position="632"/>
    </location>
</feature>
<organism evidence="7 8">
    <name type="scientific">Globisporangium ultimum (strain ATCC 200006 / CBS 805.95 / DAOM BR144)</name>
    <name type="common">Pythium ultimum</name>
    <dbReference type="NCBI Taxonomy" id="431595"/>
    <lineage>
        <taxon>Eukaryota</taxon>
        <taxon>Sar</taxon>
        <taxon>Stramenopiles</taxon>
        <taxon>Oomycota</taxon>
        <taxon>Peronosporomycetes</taxon>
        <taxon>Pythiales</taxon>
        <taxon>Pythiaceae</taxon>
        <taxon>Globisporangium</taxon>
    </lineage>
</organism>
<protein>
    <recommendedName>
        <fullName evidence="6">Cation/H+ exchanger transmembrane domain-containing protein</fullName>
    </recommendedName>
</protein>
<feature type="transmembrane region" description="Helical" evidence="5">
    <location>
        <begin position="644"/>
        <end position="664"/>
    </location>
</feature>
<comment type="subcellular location">
    <subcellularLocation>
        <location evidence="1">Membrane</location>
        <topology evidence="1">Multi-pass membrane protein</topology>
    </subcellularLocation>
</comment>
<dbReference type="Proteomes" id="UP000019132">
    <property type="component" value="Unassembled WGS sequence"/>
</dbReference>
<reference evidence="8" key="1">
    <citation type="journal article" date="2010" name="Genome Biol.">
        <title>Genome sequence of the necrotrophic plant pathogen Pythium ultimum reveals original pathogenicity mechanisms and effector repertoire.</title>
        <authorList>
            <person name="Levesque C.A."/>
            <person name="Brouwer H."/>
            <person name="Cano L."/>
            <person name="Hamilton J.P."/>
            <person name="Holt C."/>
            <person name="Huitema E."/>
            <person name="Raffaele S."/>
            <person name="Robideau G.P."/>
            <person name="Thines M."/>
            <person name="Win J."/>
            <person name="Zerillo M.M."/>
            <person name="Beakes G.W."/>
            <person name="Boore J.L."/>
            <person name="Busam D."/>
            <person name="Dumas B."/>
            <person name="Ferriera S."/>
            <person name="Fuerstenberg S.I."/>
            <person name="Gachon C.M."/>
            <person name="Gaulin E."/>
            <person name="Govers F."/>
            <person name="Grenville-Briggs L."/>
            <person name="Horner N."/>
            <person name="Hostetler J."/>
            <person name="Jiang R.H."/>
            <person name="Johnson J."/>
            <person name="Krajaejun T."/>
            <person name="Lin H."/>
            <person name="Meijer H.J."/>
            <person name="Moore B."/>
            <person name="Morris P."/>
            <person name="Phuntmart V."/>
            <person name="Puiu D."/>
            <person name="Shetty J."/>
            <person name="Stajich J.E."/>
            <person name="Tripathy S."/>
            <person name="Wawra S."/>
            <person name="van West P."/>
            <person name="Whitty B.R."/>
            <person name="Coutinho P.M."/>
            <person name="Henrissat B."/>
            <person name="Martin F."/>
            <person name="Thomas P.D."/>
            <person name="Tyler B.M."/>
            <person name="De Vries R.P."/>
            <person name="Kamoun S."/>
            <person name="Yandell M."/>
            <person name="Tisserat N."/>
            <person name="Buell C.R."/>
        </authorList>
    </citation>
    <scope>NUCLEOTIDE SEQUENCE</scope>
    <source>
        <strain evidence="8">DAOM:BR144</strain>
    </source>
</reference>
<feature type="domain" description="Cation/H+ exchanger transmembrane" evidence="6">
    <location>
        <begin position="502"/>
        <end position="883"/>
    </location>
</feature>
<dbReference type="HOGENOM" id="CLU_272314_0_0_1"/>
<accession>K3X313</accession>
<feature type="transmembrane region" description="Helical" evidence="5">
    <location>
        <begin position="729"/>
        <end position="749"/>
    </location>
</feature>
<dbReference type="VEuPathDB" id="FungiDB:PYU1_G011586"/>
<dbReference type="PANTHER" id="PTHR43021">
    <property type="entry name" value="NA(+)/H(+) ANTIPORTER-RELATED"/>
    <property type="match status" value="1"/>
</dbReference>